<protein>
    <submittedName>
        <fullName evidence="2">Transferrin-binding protein-like solute binding protein</fullName>
    </submittedName>
</protein>
<sequence>MMTGKWLAPMAMIGLAACGGGGGGSDNTGMPVDQVYVPLADTTATEATDLQFVAITNDGTLARGDAGTLDHDANTVTSGTLRGAINAARTTVTLDGGGTATLTNPDGTDHLRIFRTAGTATDDLFGVVGQVTNTGDLPTTGNPVYRGSVSLTVADGAELYNLDGDVRITADFENSRIRSDFDSFDGTRTDGGTTTSVTDAGTITITNGVLSGTRFTGGSVTTTGEAFELDGGGSTGGTSGQFFGPEGAEIGGVVRVTESGGGRSIFGVYSAD</sequence>
<dbReference type="InterPro" id="IPR001677">
    <property type="entry name" value="TbpB_B_D"/>
</dbReference>
<dbReference type="RefSeq" id="WP_342078019.1">
    <property type="nucleotide sequence ID" value="NZ_CP151767.2"/>
</dbReference>
<evidence type="ECO:0000259" key="1">
    <source>
        <dbReference type="Pfam" id="PF01298"/>
    </source>
</evidence>
<gene>
    <name evidence="2" type="ORF">AABB31_07585</name>
</gene>
<dbReference type="Pfam" id="PF01298">
    <property type="entry name" value="TbpB_B_D"/>
    <property type="match status" value="1"/>
</dbReference>
<feature type="domain" description="Transferrin-binding protein B C-lobe/N-lobe beta-barrel" evidence="1">
    <location>
        <begin position="137"/>
        <end position="271"/>
    </location>
</feature>
<dbReference type="SUPFAM" id="SSF56925">
    <property type="entry name" value="OMPA-like"/>
    <property type="match status" value="1"/>
</dbReference>
<keyword evidence="3" id="KW-1185">Reference proteome</keyword>
<evidence type="ECO:0000313" key="3">
    <source>
        <dbReference type="Proteomes" id="UP001470809"/>
    </source>
</evidence>
<dbReference type="Gene3D" id="2.40.160.90">
    <property type="match status" value="1"/>
</dbReference>
<reference evidence="2" key="1">
    <citation type="submission" date="2024-08" db="EMBL/GenBank/DDBJ databases">
        <title>Phylogenomic analyses of a clade within the roseobacter group suggest taxonomic reassignments of species of the genera Aestuariivita, Citreicella, Loktanella, Nautella, Pelagibaca, Ruegeria, Thalassobius, Thiobacimonas and Tropicibacter, and the proposal o.</title>
        <authorList>
            <person name="Jeon C.O."/>
        </authorList>
    </citation>
    <scope>NUCLEOTIDE SEQUENCE</scope>
    <source>
        <strain evidence="2">SS1-5</strain>
    </source>
</reference>
<dbReference type="AlphaFoldDB" id="A0AAN0MCU0"/>
<proteinExistence type="predicted"/>
<dbReference type="EMBL" id="CP151767">
    <property type="protein sequence ID" value="WZU68728.1"/>
    <property type="molecule type" value="Genomic_DNA"/>
</dbReference>
<dbReference type="Proteomes" id="UP001470809">
    <property type="component" value="Chromosome"/>
</dbReference>
<dbReference type="KEGG" id="yrh:AABB31_07585"/>
<organism evidence="2 3">
    <name type="scientific">Yoonia rhodophyticola</name>
    <dbReference type="NCBI Taxonomy" id="3137370"/>
    <lineage>
        <taxon>Bacteria</taxon>
        <taxon>Pseudomonadati</taxon>
        <taxon>Pseudomonadota</taxon>
        <taxon>Alphaproteobacteria</taxon>
        <taxon>Rhodobacterales</taxon>
        <taxon>Paracoccaceae</taxon>
        <taxon>Yoonia</taxon>
    </lineage>
</organism>
<dbReference type="InterPro" id="IPR011250">
    <property type="entry name" value="OMP/PagP_B-barrel"/>
</dbReference>
<name>A0AAN0MCU0_9RHOB</name>
<evidence type="ECO:0000313" key="2">
    <source>
        <dbReference type="EMBL" id="WZU68728.1"/>
    </source>
</evidence>
<dbReference type="PROSITE" id="PS51257">
    <property type="entry name" value="PROKAR_LIPOPROTEIN"/>
    <property type="match status" value="1"/>
</dbReference>
<accession>A0AAN0MCU0</accession>